<dbReference type="Pfam" id="PF07681">
    <property type="entry name" value="DoxX"/>
    <property type="match status" value="1"/>
</dbReference>
<feature type="transmembrane region" description="Helical" evidence="7">
    <location>
        <begin position="101"/>
        <end position="121"/>
    </location>
</feature>
<dbReference type="RefSeq" id="WP_219052099.1">
    <property type="nucleotide sequence ID" value="NZ_JAHWDP010000002.1"/>
</dbReference>
<proteinExistence type="inferred from homology"/>
<sequence>MKRNIDIGLLVLRVGVSALMLTHGFPKLMKFIEGNMAIVGDPIGVGTFISSILVLLGEVVAPVLVLIGLKSRFAAVITAATMAVAAFIAQDGDPIAKKEKALLFFIAYVAIALMGAGKFSVDRK</sequence>
<feature type="transmembrane region" description="Helical" evidence="7">
    <location>
        <begin position="45"/>
        <end position="66"/>
    </location>
</feature>
<evidence type="ECO:0000256" key="4">
    <source>
        <dbReference type="ARBA" id="ARBA00022692"/>
    </source>
</evidence>
<dbReference type="Proteomes" id="UP001138686">
    <property type="component" value="Unassembled WGS sequence"/>
</dbReference>
<evidence type="ECO:0000256" key="7">
    <source>
        <dbReference type="SAM" id="Phobius"/>
    </source>
</evidence>
<feature type="transmembrane region" description="Helical" evidence="7">
    <location>
        <begin position="7"/>
        <end position="25"/>
    </location>
</feature>
<keyword evidence="3" id="KW-1003">Cell membrane</keyword>
<reference evidence="8" key="1">
    <citation type="submission" date="2021-07" db="EMBL/GenBank/DDBJ databases">
        <title>Aureisphaera sp. CAU 1614 isolated from sea sediment.</title>
        <authorList>
            <person name="Kim W."/>
        </authorList>
    </citation>
    <scope>NUCLEOTIDE SEQUENCE</scope>
    <source>
        <strain evidence="8">CAU 1614</strain>
    </source>
</reference>
<keyword evidence="6 7" id="KW-0472">Membrane</keyword>
<accession>A0A9X1JX32</accession>
<keyword evidence="9" id="KW-1185">Reference proteome</keyword>
<dbReference type="EMBL" id="JAHWDP010000002">
    <property type="protein sequence ID" value="MBW2937683.1"/>
    <property type="molecule type" value="Genomic_DNA"/>
</dbReference>
<dbReference type="PANTHER" id="PTHR33452:SF1">
    <property type="entry name" value="INNER MEMBRANE PROTEIN YPHA-RELATED"/>
    <property type="match status" value="1"/>
</dbReference>
<dbReference type="AlphaFoldDB" id="A0A9X1JX32"/>
<comment type="similarity">
    <text evidence="2">Belongs to the DoxX family.</text>
</comment>
<evidence type="ECO:0000256" key="3">
    <source>
        <dbReference type="ARBA" id="ARBA00022475"/>
    </source>
</evidence>
<evidence type="ECO:0000313" key="9">
    <source>
        <dbReference type="Proteomes" id="UP001138686"/>
    </source>
</evidence>
<evidence type="ECO:0000256" key="6">
    <source>
        <dbReference type="ARBA" id="ARBA00023136"/>
    </source>
</evidence>
<evidence type="ECO:0000256" key="5">
    <source>
        <dbReference type="ARBA" id="ARBA00022989"/>
    </source>
</evidence>
<dbReference type="InterPro" id="IPR032808">
    <property type="entry name" value="DoxX"/>
</dbReference>
<keyword evidence="4 7" id="KW-0812">Transmembrane</keyword>
<comment type="caution">
    <text evidence="8">The sequence shown here is derived from an EMBL/GenBank/DDBJ whole genome shotgun (WGS) entry which is preliminary data.</text>
</comment>
<keyword evidence="5 7" id="KW-1133">Transmembrane helix</keyword>
<feature type="transmembrane region" description="Helical" evidence="7">
    <location>
        <begin position="73"/>
        <end position="89"/>
    </location>
</feature>
<evidence type="ECO:0000256" key="2">
    <source>
        <dbReference type="ARBA" id="ARBA00006679"/>
    </source>
</evidence>
<evidence type="ECO:0000313" key="8">
    <source>
        <dbReference type="EMBL" id="MBW2937683.1"/>
    </source>
</evidence>
<dbReference type="InterPro" id="IPR051907">
    <property type="entry name" value="DoxX-like_oxidoreductase"/>
</dbReference>
<dbReference type="PANTHER" id="PTHR33452">
    <property type="entry name" value="OXIDOREDUCTASE CATD-RELATED"/>
    <property type="match status" value="1"/>
</dbReference>
<name>A0A9X1JX32_9FLAO</name>
<organism evidence="8 9">
    <name type="scientific">Halomarinibacterium sedimenti</name>
    <dbReference type="NCBI Taxonomy" id="2857106"/>
    <lineage>
        <taxon>Bacteria</taxon>
        <taxon>Pseudomonadati</taxon>
        <taxon>Bacteroidota</taxon>
        <taxon>Flavobacteriia</taxon>
        <taxon>Flavobacteriales</taxon>
        <taxon>Flavobacteriaceae</taxon>
        <taxon>Halomarinibacterium</taxon>
    </lineage>
</organism>
<evidence type="ECO:0000256" key="1">
    <source>
        <dbReference type="ARBA" id="ARBA00004651"/>
    </source>
</evidence>
<gene>
    <name evidence="8" type="ORF">KXJ69_06165</name>
</gene>
<comment type="subcellular location">
    <subcellularLocation>
        <location evidence="1">Cell membrane</location>
        <topology evidence="1">Multi-pass membrane protein</topology>
    </subcellularLocation>
</comment>
<protein>
    <submittedName>
        <fullName evidence="8">DoxX family protein</fullName>
    </submittedName>
</protein>
<dbReference type="GO" id="GO:0005886">
    <property type="term" value="C:plasma membrane"/>
    <property type="evidence" value="ECO:0007669"/>
    <property type="project" value="UniProtKB-SubCell"/>
</dbReference>